<protein>
    <submittedName>
        <fullName evidence="2">Uncharacterized protein</fullName>
    </submittedName>
</protein>
<dbReference type="RefSeq" id="WP_394459284.1">
    <property type="nucleotide sequence ID" value="NZ_JBIGHZ010000002.1"/>
</dbReference>
<evidence type="ECO:0000313" key="3">
    <source>
        <dbReference type="Proteomes" id="UP001606099"/>
    </source>
</evidence>
<accession>A0ABW7FTQ6</accession>
<reference evidence="2 3" key="1">
    <citation type="submission" date="2024-08" db="EMBL/GenBank/DDBJ databases">
        <authorList>
            <person name="Lu H."/>
        </authorList>
    </citation>
    <scope>NUCLEOTIDE SEQUENCE [LARGE SCALE GENOMIC DNA]</scope>
    <source>
        <strain evidence="2 3">BYS180W</strain>
    </source>
</reference>
<dbReference type="Proteomes" id="UP001606099">
    <property type="component" value="Unassembled WGS sequence"/>
</dbReference>
<organism evidence="2 3">
    <name type="scientific">Roseateles rivi</name>
    <dbReference type="NCBI Taxonomy" id="3299028"/>
    <lineage>
        <taxon>Bacteria</taxon>
        <taxon>Pseudomonadati</taxon>
        <taxon>Pseudomonadota</taxon>
        <taxon>Betaproteobacteria</taxon>
        <taxon>Burkholderiales</taxon>
        <taxon>Sphaerotilaceae</taxon>
        <taxon>Roseateles</taxon>
    </lineage>
</organism>
<sequence>MLEQRYEKTEAGRQEIRQRQLVASRATRTLLLLITPEKPAAQWLGLVQGAQAQDLAQLLELGLLARQARRSRQGAGPIGSTDSSLPSSQFSSPPSDWADLSRWPHSRLSNTAPLLPDNWAQRPPTATPPKSRYEALYARLTELASKQLGLIKGYRYSLDIERAADIDALLKVAERLVADIEATHGRIRARAVREHLGLSA</sequence>
<keyword evidence="3" id="KW-1185">Reference proteome</keyword>
<evidence type="ECO:0000313" key="2">
    <source>
        <dbReference type="EMBL" id="MFG6447705.1"/>
    </source>
</evidence>
<comment type="caution">
    <text evidence="2">The sequence shown here is derived from an EMBL/GenBank/DDBJ whole genome shotgun (WGS) entry which is preliminary data.</text>
</comment>
<gene>
    <name evidence="2" type="ORF">ACG0Z6_05540</name>
</gene>
<feature type="compositionally biased region" description="Low complexity" evidence="1">
    <location>
        <begin position="80"/>
        <end position="95"/>
    </location>
</feature>
<name>A0ABW7FTQ6_9BURK</name>
<dbReference type="EMBL" id="JBIGHZ010000002">
    <property type="protein sequence ID" value="MFG6447705.1"/>
    <property type="molecule type" value="Genomic_DNA"/>
</dbReference>
<feature type="region of interest" description="Disordered" evidence="1">
    <location>
        <begin position="72"/>
        <end position="97"/>
    </location>
</feature>
<evidence type="ECO:0000256" key="1">
    <source>
        <dbReference type="SAM" id="MobiDB-lite"/>
    </source>
</evidence>
<proteinExistence type="predicted"/>